<proteinExistence type="predicted"/>
<accession>A0A841CUF4</accession>
<organism evidence="2 3">
    <name type="scientific">Saccharothrix tamanrassetensis</name>
    <dbReference type="NCBI Taxonomy" id="1051531"/>
    <lineage>
        <taxon>Bacteria</taxon>
        <taxon>Bacillati</taxon>
        <taxon>Actinomycetota</taxon>
        <taxon>Actinomycetes</taxon>
        <taxon>Pseudonocardiales</taxon>
        <taxon>Pseudonocardiaceae</taxon>
        <taxon>Saccharothrix</taxon>
    </lineage>
</organism>
<dbReference type="EMBL" id="JACHJN010000011">
    <property type="protein sequence ID" value="MBB5959575.1"/>
    <property type="molecule type" value="Genomic_DNA"/>
</dbReference>
<feature type="domain" description="CHAT" evidence="1">
    <location>
        <begin position="1089"/>
        <end position="1379"/>
    </location>
</feature>
<protein>
    <recommendedName>
        <fullName evidence="1">CHAT domain-containing protein</fullName>
    </recommendedName>
</protein>
<name>A0A841CUF4_9PSEU</name>
<keyword evidence="3" id="KW-1185">Reference proteome</keyword>
<evidence type="ECO:0000313" key="3">
    <source>
        <dbReference type="Proteomes" id="UP000547510"/>
    </source>
</evidence>
<dbReference type="Proteomes" id="UP000547510">
    <property type="component" value="Unassembled WGS sequence"/>
</dbReference>
<evidence type="ECO:0000259" key="1">
    <source>
        <dbReference type="Pfam" id="PF12770"/>
    </source>
</evidence>
<dbReference type="InterPro" id="IPR024983">
    <property type="entry name" value="CHAT_dom"/>
</dbReference>
<sequence>MSDHDVAAQLRRAEQLLTDFETRATEVVPFDARAALGGLDEARELADAVLAEVEQGCGEWFTARLIRVWVYRNRHLAGGDVRDLDGAVAELRQLVVHDDEVELRTDLANLLLQQYNAAPADDARHLVEAVAVLRELTAGALTDPERGVVDSLLGLALVERFRCERRHGTATAGRLDEAQRVLDRALRHLGLDDPQRAEVLLEQARVHWFRASVDEPGFTADARAEQDEAIRMFRSLASADDRAALDLAEALAWRYDETADRDDRDEAIGLFRRLGTASSALVGELLLDRAKEHPAEVDDVVAYLESAVAGRSAVDGQVHTLLFEAYALRARPGAADVPKMLGLVDAMLAADPTAVPDRPTLLALRAFASAERALATRSPDAVPAAVAELRRAARHVVPFDWTHLALLGLLGVLAVTGRTPGATSAWSPLALLRDFPPRLRSELLDWLRQQHAHRRDADVASAIALLWADRSGDDPAVPAVERERGLRGAIAAVDEARALLPEGDPLDVVLHQQSGYLRSELGQLHDEPELLGRAVAELDAVIGRMGDGHPLFLTTLALFAAAVIAACTRGGGHADSPVHARAALVRVVDEEDLDRVVKAVLLQALGFIEVMVWVEDRRAGGMTAAVRHCRRALSLLTPDDPQHDDVRFTLAIMLVDRFSVVGDHHDLDAAIAHLRALLERVRVRGPGRQVTEAGVLDLLRRARGAGRAASSTGDEVADAEAALGAVLARAGTGAPADHLEIAYQHNAYAQALIRHAQTTSDPLLITRAAEQFDRCVRLTRPGSALWARMQSGAGFTLALAGAMGNAWPVFEDGLTRLEQVSGTGGVPDGERASATLAIASSWLAWHVAGGQDFALDRALDRLAELPGDWGLHVEAAPHLDQFADACWQRGRAGDVDRAIAIGFESLRSRSRTVLLQQVDEHGMRNAADAAGRSVVVAMRCLAAGRPEQAVQAVEAGRGLVLGGTGVTADVATRLVRAGHGDLAAQWRHAASVETPPPAGIDMAMDFAPSDLRFQVLTALAGQGDLLAPPAALAIAGALRAMESDALVYLLPGRDGHRGCALLVMADGAVRELPLPALVESARPAADLEPLCEWAWDAAIGPLLHHLGPAARPVLVPIGMLGDVPWHAAREGQRLAVREAVFSYAASARQFCDLAGRRRRPLGEAPVVLLADPDVDLRSAVFEAEFLHRCYPDGRFYGTEVDGVPFTGVGTSEEVLNAIPTASVAHVGCHARSGATPEQSFLRLADGEALSVDRVLRRARARPSAALGGLVVLAACRSDVTEVVHDEALTLANAFVEAGATGVVGTRWEVDDLATSLITCVLHAELRRGTRPRDALRAAQLWALDPWRSPIEGMPPYQAGRVRAVDLTRPEYWAAFTHHGW</sequence>
<reference evidence="2 3" key="1">
    <citation type="submission" date="2020-08" db="EMBL/GenBank/DDBJ databases">
        <title>Genomic Encyclopedia of Type Strains, Phase III (KMG-III): the genomes of soil and plant-associated and newly described type strains.</title>
        <authorList>
            <person name="Whitman W."/>
        </authorList>
    </citation>
    <scope>NUCLEOTIDE SEQUENCE [LARGE SCALE GENOMIC DNA]</scope>
    <source>
        <strain evidence="2 3">CECT 8640</strain>
    </source>
</reference>
<evidence type="ECO:0000313" key="2">
    <source>
        <dbReference type="EMBL" id="MBB5959575.1"/>
    </source>
</evidence>
<gene>
    <name evidence="2" type="ORF">FHS29_006196</name>
</gene>
<dbReference type="Pfam" id="PF12770">
    <property type="entry name" value="CHAT"/>
    <property type="match status" value="1"/>
</dbReference>
<dbReference type="RefSeq" id="WP_184696573.1">
    <property type="nucleotide sequence ID" value="NZ_JACHJN010000011.1"/>
</dbReference>
<comment type="caution">
    <text evidence="2">The sequence shown here is derived from an EMBL/GenBank/DDBJ whole genome shotgun (WGS) entry which is preliminary data.</text>
</comment>